<evidence type="ECO:0000313" key="6">
    <source>
        <dbReference type="EMBL" id="MBP1466883.1"/>
    </source>
</evidence>
<dbReference type="Pfam" id="PF01943">
    <property type="entry name" value="Polysacc_synt"/>
    <property type="match status" value="1"/>
</dbReference>
<feature type="transmembrane region" description="Helical" evidence="5">
    <location>
        <begin position="383"/>
        <end position="410"/>
    </location>
</feature>
<organism evidence="6 7">
    <name type="scientific">Candidatus Chloroploca mongolica</name>
    <dbReference type="NCBI Taxonomy" id="2528176"/>
    <lineage>
        <taxon>Bacteria</taxon>
        <taxon>Bacillati</taxon>
        <taxon>Chloroflexota</taxon>
        <taxon>Chloroflexia</taxon>
        <taxon>Chloroflexales</taxon>
        <taxon>Chloroflexineae</taxon>
        <taxon>Oscillochloridaceae</taxon>
        <taxon>Candidatus Chloroploca</taxon>
    </lineage>
</organism>
<dbReference type="InterPro" id="IPR002797">
    <property type="entry name" value="Polysacc_synth"/>
</dbReference>
<feature type="transmembrane region" description="Helical" evidence="5">
    <location>
        <begin position="175"/>
        <end position="194"/>
    </location>
</feature>
<keyword evidence="2 5" id="KW-0812">Transmembrane</keyword>
<dbReference type="CDD" id="cd13128">
    <property type="entry name" value="MATE_Wzx_like"/>
    <property type="match status" value="1"/>
</dbReference>
<feature type="transmembrane region" description="Helical" evidence="5">
    <location>
        <begin position="151"/>
        <end position="169"/>
    </location>
</feature>
<dbReference type="InterPro" id="IPR052556">
    <property type="entry name" value="PolySynth_Transporter"/>
</dbReference>
<feature type="transmembrane region" description="Helical" evidence="5">
    <location>
        <begin position="86"/>
        <end position="103"/>
    </location>
</feature>
<feature type="transmembrane region" description="Helical" evidence="5">
    <location>
        <begin position="115"/>
        <end position="139"/>
    </location>
</feature>
<feature type="transmembrane region" description="Helical" evidence="5">
    <location>
        <begin position="422"/>
        <end position="440"/>
    </location>
</feature>
<keyword evidence="4 5" id="KW-0472">Membrane</keyword>
<evidence type="ECO:0000256" key="3">
    <source>
        <dbReference type="ARBA" id="ARBA00022989"/>
    </source>
</evidence>
<dbReference type="EMBL" id="SIJK02000025">
    <property type="protein sequence ID" value="MBP1466883.1"/>
    <property type="molecule type" value="Genomic_DNA"/>
</dbReference>
<feature type="transmembrane region" description="Helical" evidence="5">
    <location>
        <begin position="328"/>
        <end position="350"/>
    </location>
</feature>
<name>A0ABS4DBR3_9CHLR</name>
<dbReference type="PANTHER" id="PTHR43424:SF1">
    <property type="entry name" value="LOCUS PUTATIVE PROTEIN 1-RELATED"/>
    <property type="match status" value="1"/>
</dbReference>
<accession>A0ABS4DBR3</accession>
<dbReference type="Proteomes" id="UP001193081">
    <property type="component" value="Unassembled WGS sequence"/>
</dbReference>
<evidence type="ECO:0000256" key="4">
    <source>
        <dbReference type="ARBA" id="ARBA00023136"/>
    </source>
</evidence>
<feature type="transmembrane region" description="Helical" evidence="5">
    <location>
        <begin position="12"/>
        <end position="33"/>
    </location>
</feature>
<protein>
    <submittedName>
        <fullName evidence="6">Flippase</fullName>
    </submittedName>
</protein>
<evidence type="ECO:0000256" key="2">
    <source>
        <dbReference type="ARBA" id="ARBA00022692"/>
    </source>
</evidence>
<feature type="transmembrane region" description="Helical" evidence="5">
    <location>
        <begin position="446"/>
        <end position="467"/>
    </location>
</feature>
<evidence type="ECO:0000256" key="5">
    <source>
        <dbReference type="SAM" id="Phobius"/>
    </source>
</evidence>
<feature type="transmembrane region" description="Helical" evidence="5">
    <location>
        <begin position="206"/>
        <end position="228"/>
    </location>
</feature>
<keyword evidence="7" id="KW-1185">Reference proteome</keyword>
<comment type="caution">
    <text evidence="6">The sequence shown here is derived from an EMBL/GenBank/DDBJ whole genome shotgun (WGS) entry which is preliminary data.</text>
</comment>
<feature type="transmembrane region" description="Helical" evidence="5">
    <location>
        <begin position="357"/>
        <end position="377"/>
    </location>
</feature>
<proteinExistence type="predicted"/>
<feature type="transmembrane region" description="Helical" evidence="5">
    <location>
        <begin position="248"/>
        <end position="270"/>
    </location>
</feature>
<reference evidence="6 7" key="1">
    <citation type="submission" date="2021-03" db="EMBL/GenBank/DDBJ databases">
        <authorList>
            <person name="Grouzdev D.S."/>
        </authorList>
    </citation>
    <scope>NUCLEOTIDE SEQUENCE [LARGE SCALE GENOMIC DNA]</scope>
    <source>
        <strain evidence="6 7">M50-1</strain>
    </source>
</reference>
<comment type="subcellular location">
    <subcellularLocation>
        <location evidence="1">Membrane</location>
        <topology evidence="1">Multi-pass membrane protein</topology>
    </subcellularLocation>
</comment>
<keyword evidence="3 5" id="KW-1133">Transmembrane helix</keyword>
<evidence type="ECO:0000256" key="1">
    <source>
        <dbReference type="ARBA" id="ARBA00004141"/>
    </source>
</evidence>
<dbReference type="PANTHER" id="PTHR43424">
    <property type="entry name" value="LOCUS PUTATIVE PROTEIN 1-RELATED"/>
    <property type="match status" value="1"/>
</dbReference>
<feature type="transmembrane region" description="Helical" evidence="5">
    <location>
        <begin position="291"/>
        <end position="316"/>
    </location>
</feature>
<feature type="transmembrane region" description="Helical" evidence="5">
    <location>
        <begin position="45"/>
        <end position="66"/>
    </location>
</feature>
<gene>
    <name evidence="6" type="ORF">EYB53_014305</name>
</gene>
<dbReference type="RefSeq" id="WP_135479067.1">
    <property type="nucleotide sequence ID" value="NZ_SIJK02000025.1"/>
</dbReference>
<evidence type="ECO:0000313" key="7">
    <source>
        <dbReference type="Proteomes" id="UP001193081"/>
    </source>
</evidence>
<sequence>MSHSKEVIFKNARVMLASQLITWMLTLVFSIIMRRFLGPEGSGHIVIAMSIWSIMGVFIGFGMDILLAKEIARDRERAAELLGTSYFIRFVFYVISVGLVYWYSVALKFTPDVMLLIQLIGLMAFLFQLSSASSAALQGLETMEYISLSEIVSKFIHMVFGITVLMLGFRELAVAMVMTTTALLTFLMQAYFLYRYHHLTPRVRLAASRTILTMSLPYVATIFGMVAYDELSIQTLSIQLDATEVGWYGASMQIFGALLFGAVIFNTVTFPPMARAHKTNPEGMPALLRRSLSLILMLSVPIGFGVFAVADQFIYLLFGAEFAPSGDILQVLGFVVIFMYLNTLFGQYFVSIDRQHIWTMVMIVTAVMIVPLNFLFVPWSQRVFGIGAIGGAFSFLVTQVGQVVAGWFLVPRGTLDGKTIIHSFKVVAVALIMLLCVWPFRDLFLAIPILIGALVYPTLIVLLRVIAPDDLQMVIDFARSAFVRLRKSGADTVN</sequence>